<evidence type="ECO:0000313" key="2">
    <source>
        <dbReference type="Proteomes" id="UP000622430"/>
    </source>
</evidence>
<sequence length="191" mass="20310">MSNSILSSLFSKATFTAKSEISNTPVWQGLKIISVEIGVSAAESEQPLGINQESENAVLISLNQDDIKATKILQPSVIKITGICPDLSTTENVISMFANPQQTLTITSKGVMAVNMAVTSIEVVQESEMISASRVEITLEQSIMPMSASSWNPSQPADANALPITIQQPSSVLSSVQDIYNNVVSKIGGLL</sequence>
<keyword evidence="2" id="KW-1185">Reference proteome</keyword>
<dbReference type="InterPro" id="IPR054442">
    <property type="entry name" value="E217_Gp38-like"/>
</dbReference>
<accession>A0A889IQF8</accession>
<organism evidence="1 2">
    <name type="scientific">Burkholderia phage BCSR52</name>
    <dbReference type="NCBI Taxonomy" id="2805748"/>
    <lineage>
        <taxon>Viruses</taxon>
        <taxon>Duplodnaviria</taxon>
        <taxon>Heunggongvirae</taxon>
        <taxon>Uroviricota</taxon>
        <taxon>Caudoviricetes</taxon>
        <taxon>Lindbergviridae</taxon>
        <taxon>Irusalimvirus</taxon>
        <taxon>Irusalimvirus BCSR52</taxon>
    </lineage>
</organism>
<reference evidence="1" key="1">
    <citation type="submission" date="2021-01" db="EMBL/GenBank/DDBJ databases">
        <authorList>
            <person name="Rakov C."/>
            <person name="Alkalay-Oren S."/>
            <person name="Coppenhagen-Glazer S."/>
            <person name="Hazan R."/>
        </authorList>
    </citation>
    <scope>NUCLEOTIDE SEQUENCE</scope>
</reference>
<name>A0A889IQF8_9CAUD</name>
<protein>
    <submittedName>
        <fullName evidence="1">Uncharacterized protein</fullName>
    </submittedName>
</protein>
<dbReference type="Pfam" id="PF22760">
    <property type="entry name" value="Gp38_E217"/>
    <property type="match status" value="1"/>
</dbReference>
<evidence type="ECO:0000313" key="1">
    <source>
        <dbReference type="EMBL" id="QRE00389.1"/>
    </source>
</evidence>
<dbReference type="EMBL" id="MW460246">
    <property type="protein sequence ID" value="QRE00389.1"/>
    <property type="molecule type" value="Genomic_DNA"/>
</dbReference>
<dbReference type="Proteomes" id="UP000622430">
    <property type="component" value="Segment"/>
</dbReference>
<proteinExistence type="predicted"/>